<dbReference type="PANTHER" id="PTHR47926:SF397">
    <property type="entry name" value="(WILD MALAYSIAN BANANA) HYPOTHETICAL PROTEIN"/>
    <property type="match status" value="1"/>
</dbReference>
<dbReference type="InterPro" id="IPR002885">
    <property type="entry name" value="PPR_rpt"/>
</dbReference>
<dbReference type="Pfam" id="PF20431">
    <property type="entry name" value="E_motif"/>
    <property type="match status" value="1"/>
</dbReference>
<dbReference type="Gene3D" id="1.25.40.10">
    <property type="entry name" value="Tetratricopeptide repeat domain"/>
    <property type="match status" value="6"/>
</dbReference>
<evidence type="ECO:0000313" key="3">
    <source>
        <dbReference type="EMBL" id="PKA53144.1"/>
    </source>
</evidence>
<dbReference type="EC" id="3.6.1.-" evidence="3"/>
<name>A0A2I0AC79_9ASPA</name>
<organism evidence="3 4">
    <name type="scientific">Apostasia shenzhenica</name>
    <dbReference type="NCBI Taxonomy" id="1088818"/>
    <lineage>
        <taxon>Eukaryota</taxon>
        <taxon>Viridiplantae</taxon>
        <taxon>Streptophyta</taxon>
        <taxon>Embryophyta</taxon>
        <taxon>Tracheophyta</taxon>
        <taxon>Spermatophyta</taxon>
        <taxon>Magnoliopsida</taxon>
        <taxon>Liliopsida</taxon>
        <taxon>Asparagales</taxon>
        <taxon>Orchidaceae</taxon>
        <taxon>Apostasioideae</taxon>
        <taxon>Apostasia</taxon>
    </lineage>
</organism>
<dbReference type="InterPro" id="IPR011990">
    <property type="entry name" value="TPR-like_helical_dom_sf"/>
</dbReference>
<dbReference type="PROSITE" id="PS51375">
    <property type="entry name" value="PPR"/>
    <property type="match status" value="6"/>
</dbReference>
<evidence type="ECO:0000256" key="2">
    <source>
        <dbReference type="PROSITE-ProRule" id="PRU00708"/>
    </source>
</evidence>
<dbReference type="Pfam" id="PF01535">
    <property type="entry name" value="PPR"/>
    <property type="match status" value="7"/>
</dbReference>
<reference evidence="3 4" key="1">
    <citation type="journal article" date="2017" name="Nature">
        <title>The Apostasia genome and the evolution of orchids.</title>
        <authorList>
            <person name="Zhang G.Q."/>
            <person name="Liu K.W."/>
            <person name="Li Z."/>
            <person name="Lohaus R."/>
            <person name="Hsiao Y.Y."/>
            <person name="Niu S.C."/>
            <person name="Wang J.Y."/>
            <person name="Lin Y.C."/>
            <person name="Xu Q."/>
            <person name="Chen L.J."/>
            <person name="Yoshida K."/>
            <person name="Fujiwara S."/>
            <person name="Wang Z.W."/>
            <person name="Zhang Y.Q."/>
            <person name="Mitsuda N."/>
            <person name="Wang M."/>
            <person name="Liu G.H."/>
            <person name="Pecoraro L."/>
            <person name="Huang H.X."/>
            <person name="Xiao X.J."/>
            <person name="Lin M."/>
            <person name="Wu X.Y."/>
            <person name="Wu W.L."/>
            <person name="Chen Y.Y."/>
            <person name="Chang S.B."/>
            <person name="Sakamoto S."/>
            <person name="Ohme-Takagi M."/>
            <person name="Yagi M."/>
            <person name="Zeng S.J."/>
            <person name="Shen C.Y."/>
            <person name="Yeh C.M."/>
            <person name="Luo Y.B."/>
            <person name="Tsai W.C."/>
            <person name="Van de Peer Y."/>
            <person name="Liu Z.J."/>
        </authorList>
    </citation>
    <scope>NUCLEOTIDE SEQUENCE [LARGE SCALE GENOMIC DNA]</scope>
    <source>
        <strain evidence="4">cv. Shenzhen</strain>
        <tissue evidence="3">Stem</tissue>
    </source>
</reference>
<dbReference type="EMBL" id="KZ451999">
    <property type="protein sequence ID" value="PKA53144.1"/>
    <property type="molecule type" value="Genomic_DNA"/>
</dbReference>
<feature type="repeat" description="PPR" evidence="2">
    <location>
        <begin position="508"/>
        <end position="542"/>
    </location>
</feature>
<dbReference type="NCBIfam" id="TIGR00756">
    <property type="entry name" value="PPR"/>
    <property type="match status" value="6"/>
</dbReference>
<dbReference type="PANTHER" id="PTHR47926">
    <property type="entry name" value="PENTATRICOPEPTIDE REPEAT-CONTAINING PROTEIN"/>
    <property type="match status" value="1"/>
</dbReference>
<protein>
    <submittedName>
        <fullName evidence="3">Pentatricopeptide repeat-containing protein</fullName>
        <ecNumber evidence="3">3.6.1.-</ecNumber>
    </submittedName>
</protein>
<dbReference type="InterPro" id="IPR046848">
    <property type="entry name" value="E_motif"/>
</dbReference>
<keyword evidence="4" id="KW-1185">Reference proteome</keyword>
<evidence type="ECO:0000313" key="4">
    <source>
        <dbReference type="Proteomes" id="UP000236161"/>
    </source>
</evidence>
<dbReference type="GO" id="GO:0003723">
    <property type="term" value="F:RNA binding"/>
    <property type="evidence" value="ECO:0007669"/>
    <property type="project" value="InterPro"/>
</dbReference>
<dbReference type="SUPFAM" id="SSF48452">
    <property type="entry name" value="TPR-like"/>
    <property type="match status" value="1"/>
</dbReference>
<dbReference type="AlphaFoldDB" id="A0A2I0AC79"/>
<dbReference type="GO" id="GO:0009451">
    <property type="term" value="P:RNA modification"/>
    <property type="evidence" value="ECO:0007669"/>
    <property type="project" value="InterPro"/>
</dbReference>
<dbReference type="Proteomes" id="UP000236161">
    <property type="component" value="Unassembled WGS sequence"/>
</dbReference>
<feature type="repeat" description="PPR" evidence="2">
    <location>
        <begin position="170"/>
        <end position="204"/>
    </location>
</feature>
<sequence length="846" mass="93625">MPFRKLNLPRELFCRPMHLSSNIPTTLSPLLPSSFHLLHSPEVPDLHSLLRHHALAITAGHSANPFLAAKLISLYANLHLPNFAVGVFSSAVSQNPNDTFLWNSIIKSHFSNGNFLLSLLFFRQMLAAGAPPDEFTIPMVVSAAAELLLLGIGSSLHGFSIKFRISSRKNVATGSSLMYMYAKCGIIEDAFKVFDEIRQRDVVAWTVLIIGCVRNGKSKLGLHCLAEMCRSSQDGGARPNSRTFDAGLQACANLGALREGMCLHGFLLKTGSGDASSLRSSLLSMYAKCERLTEAVLAFQELTERDDVSFTELLSVYAKNGLLGECLKLLKSIMDSGISPDDVSISCVLSGFANSSSIYGGRAFHAMMLRKNIELTEPVISSLVIMYCKLRQFGIAEALFYDIGKQYAELWNIMICEYEKAGMATECLDLFRKMKFHNLNFNVEVDTLVHVFSSCSELEALRFGLSIHCFVLKQSLLEEPLSNSLLCMYGRCGKLDLARRIFQQTKRSVITWNALMSTCNHLGHSSDALALLSQMISEGLKPDSSTLLIALSACSHVAALELGKWVHGCVREMGLEFDVVLCTALVDMYAKCGHLDGARSLFDSMPERDVISWNVMISAYGIHGDAKNALAIFREMERCGVRPNRVTFLAALSACSHAGLVEEARCLFLRMKHYYSITPKLKHYACMVDVLGRSGNLLEAEEMVLSMPVRPDAGIWGALLGACNICNNVEMGVRVVKEALETDPENDGYYILMSNMYGSDGKWEEVERLRAVMKNKGVRKRAGWSSVEINGEIHVFNVGDQSHPQSKNVIIMAESFHKHLEESCVEGSAEVNCVESFLHFRCKRDN</sequence>
<dbReference type="FunFam" id="1.25.40.10:FF:000883">
    <property type="entry name" value="Pentatricopeptide repeat-containing protein"/>
    <property type="match status" value="1"/>
</dbReference>
<dbReference type="InterPro" id="IPR046960">
    <property type="entry name" value="PPR_At4g14850-like_plant"/>
</dbReference>
<feature type="repeat" description="PPR" evidence="2">
    <location>
        <begin position="609"/>
        <end position="643"/>
    </location>
</feature>
<keyword evidence="1" id="KW-0677">Repeat</keyword>
<accession>A0A2I0AC79</accession>
<proteinExistence type="predicted"/>
<gene>
    <name evidence="3" type="primary">PCMP-E98</name>
    <name evidence="3" type="ORF">AXF42_Ash009874</name>
</gene>
<feature type="repeat" description="PPR" evidence="2">
    <location>
        <begin position="98"/>
        <end position="132"/>
    </location>
</feature>
<keyword evidence="3" id="KW-0378">Hydrolase</keyword>
<dbReference type="OrthoDB" id="1882346at2759"/>
<evidence type="ECO:0000256" key="1">
    <source>
        <dbReference type="ARBA" id="ARBA00022737"/>
    </source>
</evidence>
<dbReference type="FunFam" id="1.25.40.10:FF:000090">
    <property type="entry name" value="Pentatricopeptide repeat-containing protein, chloroplastic"/>
    <property type="match status" value="1"/>
</dbReference>
<feature type="repeat" description="PPR" evidence="2">
    <location>
        <begin position="578"/>
        <end position="608"/>
    </location>
</feature>
<dbReference type="Pfam" id="PF13041">
    <property type="entry name" value="PPR_2"/>
    <property type="match status" value="2"/>
</dbReference>
<dbReference type="GO" id="GO:0016787">
    <property type="term" value="F:hydrolase activity"/>
    <property type="evidence" value="ECO:0007669"/>
    <property type="project" value="UniProtKB-KW"/>
</dbReference>
<feature type="repeat" description="PPR" evidence="2">
    <location>
        <begin position="306"/>
        <end position="340"/>
    </location>
</feature>